<feature type="transmembrane region" description="Helical" evidence="7">
    <location>
        <begin position="121"/>
        <end position="140"/>
    </location>
</feature>
<feature type="domain" description="EamA" evidence="8">
    <location>
        <begin position="154"/>
        <end position="289"/>
    </location>
</feature>
<keyword evidence="4 7" id="KW-0812">Transmembrane</keyword>
<protein>
    <submittedName>
        <fullName evidence="9">Permease of the drug/metabolite transporter (DMT) superfamily</fullName>
    </submittedName>
</protein>
<dbReference type="EMBL" id="FXTI01000003">
    <property type="protein sequence ID" value="SMO52525.1"/>
    <property type="molecule type" value="Genomic_DNA"/>
</dbReference>
<evidence type="ECO:0000256" key="5">
    <source>
        <dbReference type="ARBA" id="ARBA00022989"/>
    </source>
</evidence>
<dbReference type="RefSeq" id="WP_142504803.1">
    <property type="nucleotide sequence ID" value="NZ_FXTI01000003.1"/>
</dbReference>
<evidence type="ECO:0000313" key="10">
    <source>
        <dbReference type="Proteomes" id="UP000315636"/>
    </source>
</evidence>
<keyword evidence="3" id="KW-1003">Cell membrane</keyword>
<feature type="transmembrane region" description="Helical" evidence="7">
    <location>
        <begin position="272"/>
        <end position="289"/>
    </location>
</feature>
<dbReference type="InterPro" id="IPR050638">
    <property type="entry name" value="AA-Vitamin_Transporters"/>
</dbReference>
<feature type="transmembrane region" description="Helical" evidence="7">
    <location>
        <begin position="152"/>
        <end position="172"/>
    </location>
</feature>
<dbReference type="InterPro" id="IPR037185">
    <property type="entry name" value="EmrE-like"/>
</dbReference>
<feature type="transmembrane region" description="Helical" evidence="7">
    <location>
        <begin position="246"/>
        <end position="266"/>
    </location>
</feature>
<dbReference type="Proteomes" id="UP000315636">
    <property type="component" value="Unassembled WGS sequence"/>
</dbReference>
<dbReference type="InterPro" id="IPR000620">
    <property type="entry name" value="EamA_dom"/>
</dbReference>
<dbReference type="GO" id="GO:0005886">
    <property type="term" value="C:plasma membrane"/>
    <property type="evidence" value="ECO:0007669"/>
    <property type="project" value="UniProtKB-SubCell"/>
</dbReference>
<keyword evidence="5 7" id="KW-1133">Transmembrane helix</keyword>
<feature type="domain" description="EamA" evidence="8">
    <location>
        <begin position="6"/>
        <end position="136"/>
    </location>
</feature>
<accession>A0A521BZJ6</accession>
<evidence type="ECO:0000256" key="2">
    <source>
        <dbReference type="ARBA" id="ARBA00007362"/>
    </source>
</evidence>
<dbReference type="OrthoDB" id="9812547at2"/>
<dbReference type="SUPFAM" id="SSF103481">
    <property type="entry name" value="Multidrug resistance efflux transporter EmrE"/>
    <property type="match status" value="2"/>
</dbReference>
<evidence type="ECO:0000259" key="8">
    <source>
        <dbReference type="Pfam" id="PF00892"/>
    </source>
</evidence>
<comment type="similarity">
    <text evidence="2">Belongs to the EamA transporter family.</text>
</comment>
<feature type="transmembrane region" description="Helical" evidence="7">
    <location>
        <begin position="5"/>
        <end position="23"/>
    </location>
</feature>
<sequence length="312" mass="34776">MRLSVAIGFIAMSFIWGSTYLFIKVGVQFWPPFMLAALRNLVACVAIAMVMVAIRRKPPKRWVEWRNLFIFAFFNGSAFALIFWAERYIPSGQTAILVATVPFFSLILARFWTHEKIHSTQYLAVVIGFIGVVLTSGQRTGTGFTGSEEMRLIAQLAVIGAALCYALSYTYSKRYIRGDTYANTAIHLGASGLYLFGLSLILDPSVSIDSVTSWAGLGSLFYLALIGSALAYWLTFFLIENLHSVTFSYIMLINPIVAVILGVIFLDENITFTMSIGIIAVILGAWLVNRTNSRADQQLPRQDQHQKEDIHS</sequence>
<evidence type="ECO:0000313" key="9">
    <source>
        <dbReference type="EMBL" id="SMO52525.1"/>
    </source>
</evidence>
<evidence type="ECO:0000256" key="6">
    <source>
        <dbReference type="ARBA" id="ARBA00023136"/>
    </source>
</evidence>
<name>A0A521BZJ6_9BACL</name>
<dbReference type="Pfam" id="PF00892">
    <property type="entry name" value="EamA"/>
    <property type="match status" value="2"/>
</dbReference>
<keyword evidence="10" id="KW-1185">Reference proteome</keyword>
<feature type="transmembrane region" description="Helical" evidence="7">
    <location>
        <begin position="184"/>
        <end position="202"/>
    </location>
</feature>
<organism evidence="9 10">
    <name type="scientific">Melghirimyces algeriensis</name>
    <dbReference type="NCBI Taxonomy" id="910412"/>
    <lineage>
        <taxon>Bacteria</taxon>
        <taxon>Bacillati</taxon>
        <taxon>Bacillota</taxon>
        <taxon>Bacilli</taxon>
        <taxon>Bacillales</taxon>
        <taxon>Thermoactinomycetaceae</taxon>
        <taxon>Melghirimyces</taxon>
    </lineage>
</organism>
<evidence type="ECO:0000256" key="4">
    <source>
        <dbReference type="ARBA" id="ARBA00022692"/>
    </source>
</evidence>
<dbReference type="PANTHER" id="PTHR32322:SF18">
    <property type="entry name" value="S-ADENOSYLMETHIONINE_S-ADENOSYLHOMOCYSTEINE TRANSPORTER"/>
    <property type="match status" value="1"/>
</dbReference>
<dbReference type="AlphaFoldDB" id="A0A521BZJ6"/>
<evidence type="ECO:0000256" key="7">
    <source>
        <dbReference type="SAM" id="Phobius"/>
    </source>
</evidence>
<feature type="transmembrane region" description="Helical" evidence="7">
    <location>
        <begin position="91"/>
        <end position="109"/>
    </location>
</feature>
<feature type="transmembrane region" description="Helical" evidence="7">
    <location>
        <begin position="29"/>
        <end position="53"/>
    </location>
</feature>
<reference evidence="9 10" key="1">
    <citation type="submission" date="2017-05" db="EMBL/GenBank/DDBJ databases">
        <authorList>
            <person name="Varghese N."/>
            <person name="Submissions S."/>
        </authorList>
    </citation>
    <scope>NUCLEOTIDE SEQUENCE [LARGE SCALE GENOMIC DNA]</scope>
    <source>
        <strain evidence="9 10">DSM 45474</strain>
    </source>
</reference>
<keyword evidence="6 7" id="KW-0472">Membrane</keyword>
<gene>
    <name evidence="9" type="ORF">SAMN06264849_10324</name>
</gene>
<proteinExistence type="inferred from homology"/>
<feature type="transmembrane region" description="Helical" evidence="7">
    <location>
        <begin position="65"/>
        <end position="85"/>
    </location>
</feature>
<evidence type="ECO:0000256" key="3">
    <source>
        <dbReference type="ARBA" id="ARBA00022475"/>
    </source>
</evidence>
<evidence type="ECO:0000256" key="1">
    <source>
        <dbReference type="ARBA" id="ARBA00004651"/>
    </source>
</evidence>
<comment type="subcellular location">
    <subcellularLocation>
        <location evidence="1">Cell membrane</location>
        <topology evidence="1">Multi-pass membrane protein</topology>
    </subcellularLocation>
</comment>
<dbReference type="PANTHER" id="PTHR32322">
    <property type="entry name" value="INNER MEMBRANE TRANSPORTER"/>
    <property type="match status" value="1"/>
</dbReference>
<feature type="transmembrane region" description="Helical" evidence="7">
    <location>
        <begin position="214"/>
        <end position="239"/>
    </location>
</feature>